<keyword evidence="1" id="KW-0560">Oxidoreductase</keyword>
<evidence type="ECO:0000256" key="1">
    <source>
        <dbReference type="ARBA" id="ARBA00023002"/>
    </source>
</evidence>
<dbReference type="Proteomes" id="UP001320702">
    <property type="component" value="Unassembled WGS sequence"/>
</dbReference>
<evidence type="ECO:0000259" key="2">
    <source>
        <dbReference type="Pfam" id="PF01266"/>
    </source>
</evidence>
<reference evidence="3 4" key="1">
    <citation type="submission" date="2022-04" db="EMBL/GenBank/DDBJ databases">
        <title>Paracoccus sp. YLB-12 draft genome sequence.</title>
        <authorList>
            <person name="Yu L."/>
        </authorList>
    </citation>
    <scope>NUCLEOTIDE SEQUENCE [LARGE SCALE GENOMIC DNA]</scope>
    <source>
        <strain evidence="3 4">YLB-12</strain>
    </source>
</reference>
<dbReference type="InterPro" id="IPR036188">
    <property type="entry name" value="FAD/NAD-bd_sf"/>
</dbReference>
<feature type="domain" description="FAD dependent oxidoreductase" evidence="2">
    <location>
        <begin position="4"/>
        <end position="309"/>
    </location>
</feature>
<comment type="caution">
    <text evidence="3">The sequence shown here is derived from an EMBL/GenBank/DDBJ whole genome shotgun (WGS) entry which is preliminary data.</text>
</comment>
<keyword evidence="4" id="KW-1185">Reference proteome</keyword>
<dbReference type="EMBL" id="JANAVZ010000004">
    <property type="protein sequence ID" value="MCT4333037.1"/>
    <property type="molecule type" value="Genomic_DNA"/>
</dbReference>
<evidence type="ECO:0000313" key="4">
    <source>
        <dbReference type="Proteomes" id="UP001320702"/>
    </source>
</evidence>
<name>A0ABT2K940_9RHOB</name>
<dbReference type="RefSeq" id="WP_260276922.1">
    <property type="nucleotide sequence ID" value="NZ_JANAVZ010000004.1"/>
</dbReference>
<organism evidence="3 4">
    <name type="scientific">Paracoccus maritimus</name>
    <dbReference type="NCBI Taxonomy" id="2933292"/>
    <lineage>
        <taxon>Bacteria</taxon>
        <taxon>Pseudomonadati</taxon>
        <taxon>Pseudomonadota</taxon>
        <taxon>Alphaproteobacteria</taxon>
        <taxon>Rhodobacterales</taxon>
        <taxon>Paracoccaceae</taxon>
        <taxon>Paracoccus</taxon>
    </lineage>
</organism>
<dbReference type="SUPFAM" id="SSF51905">
    <property type="entry name" value="FAD/NAD(P)-binding domain"/>
    <property type="match status" value="1"/>
</dbReference>
<dbReference type="Gene3D" id="3.50.50.60">
    <property type="entry name" value="FAD/NAD(P)-binding domain"/>
    <property type="match status" value="2"/>
</dbReference>
<dbReference type="PANTHER" id="PTHR13847:SF289">
    <property type="entry name" value="GLYCINE OXIDASE"/>
    <property type="match status" value="1"/>
</dbReference>
<sequence length="330" mass="35700">MRDRITVLGAGVTGLAVATELTRRNAPVRLIDPHGAPGAHGCSWWAGGMLAPFCEGESAEEPITRLGQEAADWWQAAGVPVTRQGSLVVALGRDRAELDRFARRSTNHVSLDRTALGETEPTLADRFDRALLFPTEAHIAPRQALATLAAGLADHGVTIEDGPPQGPVIDCRGLAARDRLPDLRGVRGEMAVLRAPGVILTRPVRLLHPRHPLYIVPRGEGIYMLGATQIETDHRGPATLRSVVELLNAAYALDPAFAEAELLETGADARPAFPDNLPRIRRQDDRIIVNGLYRHGFLLAPALARMVAGLVLDGRKPEVMDEDHGKWHAA</sequence>
<proteinExistence type="predicted"/>
<dbReference type="SUPFAM" id="SSF54373">
    <property type="entry name" value="FAD-linked reductases, C-terminal domain"/>
    <property type="match status" value="1"/>
</dbReference>
<dbReference type="Gene3D" id="3.30.9.10">
    <property type="entry name" value="D-Amino Acid Oxidase, subunit A, domain 2"/>
    <property type="match status" value="2"/>
</dbReference>
<gene>
    <name evidence="3" type="ORF">MU516_09160</name>
</gene>
<dbReference type="InterPro" id="IPR006076">
    <property type="entry name" value="FAD-dep_OxRdtase"/>
</dbReference>
<accession>A0ABT2K940</accession>
<protein>
    <submittedName>
        <fullName evidence="3">FAD-dependent oxidoreductase</fullName>
    </submittedName>
</protein>
<dbReference type="PANTHER" id="PTHR13847">
    <property type="entry name" value="SARCOSINE DEHYDROGENASE-RELATED"/>
    <property type="match status" value="1"/>
</dbReference>
<dbReference type="Pfam" id="PF01266">
    <property type="entry name" value="DAO"/>
    <property type="match status" value="1"/>
</dbReference>
<evidence type="ECO:0000313" key="3">
    <source>
        <dbReference type="EMBL" id="MCT4333037.1"/>
    </source>
</evidence>